<reference evidence="1" key="1">
    <citation type="submission" date="2018-10" db="EMBL/GenBank/DDBJ databases">
        <title>Schaedlerella arabinophila gen. nov. sp. nov., isolated from the mouse intestinal tract and comparative analysis with the genome of the closely related altered Schaedler flora strain ASF502.</title>
        <authorList>
            <person name="Miyake S."/>
            <person name="Soh M."/>
            <person name="Seedorf H."/>
        </authorList>
    </citation>
    <scope>NUCLEOTIDE SEQUENCE [LARGE SCALE GENOMIC DNA]</scope>
    <source>
        <strain evidence="1">DSM 106076</strain>
    </source>
</reference>
<accession>A0A426DFN5</accession>
<dbReference type="AlphaFoldDB" id="A0A426DFN5"/>
<proteinExistence type="predicted"/>
<evidence type="ECO:0000313" key="1">
    <source>
        <dbReference type="EMBL" id="RRK31687.1"/>
    </source>
</evidence>
<dbReference type="EMBL" id="RHJS01000002">
    <property type="protein sequence ID" value="RRK31687.1"/>
    <property type="molecule type" value="Genomic_DNA"/>
</dbReference>
<keyword evidence="2" id="KW-1185">Reference proteome</keyword>
<dbReference type="RefSeq" id="WP_125127316.1">
    <property type="nucleotide sequence ID" value="NZ_RHJS01000002.1"/>
</dbReference>
<protein>
    <submittedName>
        <fullName evidence="1">Uncharacterized protein</fullName>
    </submittedName>
</protein>
<gene>
    <name evidence="1" type="ORF">EBB54_10155</name>
</gene>
<evidence type="ECO:0000313" key="2">
    <source>
        <dbReference type="Proteomes" id="UP000274920"/>
    </source>
</evidence>
<name>A0A426DFN5_9FIRM</name>
<organism evidence="1 2">
    <name type="scientific">Schaedlerella arabinosiphila</name>
    <dbReference type="NCBI Taxonomy" id="2044587"/>
    <lineage>
        <taxon>Bacteria</taxon>
        <taxon>Bacillati</taxon>
        <taxon>Bacillota</taxon>
        <taxon>Clostridia</taxon>
        <taxon>Lachnospirales</taxon>
        <taxon>Lachnospiraceae</taxon>
        <taxon>Schaedlerella</taxon>
    </lineage>
</organism>
<dbReference type="Proteomes" id="UP000274920">
    <property type="component" value="Unassembled WGS sequence"/>
</dbReference>
<comment type="caution">
    <text evidence="1">The sequence shown here is derived from an EMBL/GenBank/DDBJ whole genome shotgun (WGS) entry which is preliminary data.</text>
</comment>
<sequence length="138" mass="16119">MKDEFTIVMLPYFAELIVADMTDSVRNLRFDAMRQVQDYLHHYEMLGYMPGLLCVIAEKKCRYIMAATTKADMEQIIKPHCPHYDGNRFIPGPYSIPEEEMICWSETSMKEPLTSVGLGRYLELFHQVFPEESKFLPV</sequence>